<evidence type="ECO:0000256" key="1">
    <source>
        <dbReference type="ARBA" id="ARBA00004370"/>
    </source>
</evidence>
<feature type="domain" description="NTF2-like N-terminal transpeptidase" evidence="10">
    <location>
        <begin position="25"/>
        <end position="148"/>
    </location>
</feature>
<name>A0A917H4M4_9BACI</name>
<evidence type="ECO:0000259" key="10">
    <source>
        <dbReference type="Pfam" id="PF05223"/>
    </source>
</evidence>
<evidence type="ECO:0000256" key="3">
    <source>
        <dbReference type="ARBA" id="ARBA00007171"/>
    </source>
</evidence>
<dbReference type="Gene3D" id="3.10.450.100">
    <property type="entry name" value="NTF2-like, domain 1"/>
    <property type="match status" value="1"/>
</dbReference>
<dbReference type="Gene3D" id="3.90.1310.10">
    <property type="entry name" value="Penicillin-binding protein 2a (Domain 2)"/>
    <property type="match status" value="1"/>
</dbReference>
<dbReference type="PANTHER" id="PTHR30627:SF25">
    <property type="entry name" value="PENICILLIN-BINDING PROTEIN 3"/>
    <property type="match status" value="1"/>
</dbReference>
<evidence type="ECO:0000313" key="11">
    <source>
        <dbReference type="EMBL" id="GGG67495.1"/>
    </source>
</evidence>
<dbReference type="RefSeq" id="WP_188454155.1">
    <property type="nucleotide sequence ID" value="NZ_BMFR01000002.1"/>
</dbReference>
<dbReference type="InterPro" id="IPR032710">
    <property type="entry name" value="NTF2-like_dom_sf"/>
</dbReference>
<proteinExistence type="inferred from homology"/>
<dbReference type="GO" id="GO:0009002">
    <property type="term" value="F:serine-type D-Ala-D-Ala carboxypeptidase activity"/>
    <property type="evidence" value="ECO:0007669"/>
    <property type="project" value="UniProtKB-EC"/>
</dbReference>
<dbReference type="GO" id="GO:0071555">
    <property type="term" value="P:cell wall organization"/>
    <property type="evidence" value="ECO:0007669"/>
    <property type="project" value="TreeGrafter"/>
</dbReference>
<dbReference type="InterPro" id="IPR001460">
    <property type="entry name" value="PCN-bd_Tpept"/>
</dbReference>
<protein>
    <recommendedName>
        <fullName evidence="4">serine-type D-Ala-D-Ala carboxypeptidase</fullName>
        <ecNumber evidence="4">3.4.16.4</ecNumber>
    </recommendedName>
</protein>
<reference evidence="11" key="2">
    <citation type="submission" date="2020-09" db="EMBL/GenBank/DDBJ databases">
        <authorList>
            <person name="Sun Q."/>
            <person name="Zhou Y."/>
        </authorList>
    </citation>
    <scope>NUCLEOTIDE SEQUENCE</scope>
    <source>
        <strain evidence="11">CGMCC 1.12754</strain>
    </source>
</reference>
<dbReference type="PROSITE" id="PS51257">
    <property type="entry name" value="PROKAR_LIPOPROTEIN"/>
    <property type="match status" value="1"/>
</dbReference>
<sequence>MKKIAISFSIFLFLILAACSDDEVTPQERFDTYVKQWNQQKFNEMYDTLSQKSTDTYPTKDFVDRYKKIYDDLGVSDLKVTYEKLDEESLKNAMDEGKATFPFSVKMQTIAGPISFDYDATLILEGEEDKQNWYVQWDPGFIFPAIKDGGEIRFQTESPERGEIYDRNQQALAKNDTVYEIGIVPEKLGDNPEKMKEKISDLTGVSIDDINSRLNADWVKPNLFVPIAKMPKTKEKILNKLWELGSVSGREVIGRVYPYGKATAHLVGYVGKITAEQLEKQEPGTYSANDIIGYRGLEQLYEEQLKGQKGIKIVVSKEGEEDIVLAETPVKDGEDIVTTINAELQKKIFNSYGEDAGTTAAINPETGETLALVSSPAFDPNEILYGAPNWEAMENDPQHPTINRFAATFVPGSAIKPVTASIGLQNGSIVPGEGVKISGLTWSNGEGWGNYKVRRVSESSGPVDIMDALIRSDNIYFAMKGIEMGSEALVSGFQQFGFGGDGIPFEYPIEKSTVANDGTINDEVLLADTSYGQGQMQMSALHLAMAYTPFLNDGNMLKPTLLEKEETGQIWKENLVTTEQIALIQDALRQVVTSPKGTAHSAEEAGIPLSGKTGTAELKKAGEDSGQENGWFVAYPTEEPNILIAMMIEHTEDKGGSHYTVEKVTDIFKEIR</sequence>
<keyword evidence="7" id="KW-0732">Signal</keyword>
<dbReference type="Pfam" id="PF00905">
    <property type="entry name" value="Transpeptidase"/>
    <property type="match status" value="1"/>
</dbReference>
<dbReference type="Pfam" id="PF05223">
    <property type="entry name" value="MecA_N"/>
    <property type="match status" value="1"/>
</dbReference>
<dbReference type="GO" id="GO:0005886">
    <property type="term" value="C:plasma membrane"/>
    <property type="evidence" value="ECO:0007669"/>
    <property type="project" value="TreeGrafter"/>
</dbReference>
<dbReference type="Gene3D" id="3.40.710.10">
    <property type="entry name" value="DD-peptidase/beta-lactamase superfamily"/>
    <property type="match status" value="1"/>
</dbReference>
<evidence type="ECO:0000256" key="6">
    <source>
        <dbReference type="ARBA" id="ARBA00034000"/>
    </source>
</evidence>
<reference evidence="11" key="1">
    <citation type="journal article" date="2014" name="Int. J. Syst. Evol. Microbiol.">
        <title>Complete genome sequence of Corynebacterium casei LMG S-19264T (=DSM 44701T), isolated from a smear-ripened cheese.</title>
        <authorList>
            <consortium name="US DOE Joint Genome Institute (JGI-PGF)"/>
            <person name="Walter F."/>
            <person name="Albersmeier A."/>
            <person name="Kalinowski J."/>
            <person name="Ruckert C."/>
        </authorList>
    </citation>
    <scope>NUCLEOTIDE SEQUENCE</scope>
    <source>
        <strain evidence="11">CGMCC 1.12754</strain>
    </source>
</reference>
<dbReference type="InterPro" id="IPR036138">
    <property type="entry name" value="PBP_dimer_sf"/>
</dbReference>
<evidence type="ECO:0000259" key="8">
    <source>
        <dbReference type="Pfam" id="PF00905"/>
    </source>
</evidence>
<evidence type="ECO:0000256" key="7">
    <source>
        <dbReference type="SAM" id="SignalP"/>
    </source>
</evidence>
<dbReference type="InterPro" id="IPR005311">
    <property type="entry name" value="PBP_dimer"/>
</dbReference>
<dbReference type="EC" id="3.4.16.4" evidence="4"/>
<feature type="chain" id="PRO_5039268150" description="serine-type D-Ala-D-Ala carboxypeptidase" evidence="7">
    <location>
        <begin position="21"/>
        <end position="672"/>
    </location>
</feature>
<dbReference type="GO" id="GO:0008658">
    <property type="term" value="F:penicillin binding"/>
    <property type="evidence" value="ECO:0007669"/>
    <property type="project" value="InterPro"/>
</dbReference>
<feature type="domain" description="Penicillin-binding protein dimerisation" evidence="9">
    <location>
        <begin position="157"/>
        <end position="318"/>
    </location>
</feature>
<gene>
    <name evidence="11" type="primary">pbpC</name>
    <name evidence="11" type="ORF">GCM10011398_09090</name>
</gene>
<organism evidence="11 12">
    <name type="scientific">Virgibacillus oceani</name>
    <dbReference type="NCBI Taxonomy" id="1479511"/>
    <lineage>
        <taxon>Bacteria</taxon>
        <taxon>Bacillati</taxon>
        <taxon>Bacillota</taxon>
        <taxon>Bacilli</taxon>
        <taxon>Bacillales</taxon>
        <taxon>Bacillaceae</taxon>
        <taxon>Virgibacillus</taxon>
    </lineage>
</organism>
<dbReference type="InterPro" id="IPR012338">
    <property type="entry name" value="Beta-lactam/transpept-like"/>
</dbReference>
<evidence type="ECO:0000256" key="4">
    <source>
        <dbReference type="ARBA" id="ARBA00012448"/>
    </source>
</evidence>
<accession>A0A917H4M4</accession>
<comment type="similarity">
    <text evidence="3">Belongs to the transpeptidase family.</text>
</comment>
<evidence type="ECO:0000256" key="2">
    <source>
        <dbReference type="ARBA" id="ARBA00004752"/>
    </source>
</evidence>
<evidence type="ECO:0000313" key="12">
    <source>
        <dbReference type="Proteomes" id="UP000622860"/>
    </source>
</evidence>
<dbReference type="GO" id="GO:0071972">
    <property type="term" value="F:peptidoglycan L,D-transpeptidase activity"/>
    <property type="evidence" value="ECO:0007669"/>
    <property type="project" value="TreeGrafter"/>
</dbReference>
<dbReference type="Proteomes" id="UP000622860">
    <property type="component" value="Unassembled WGS sequence"/>
</dbReference>
<keyword evidence="5" id="KW-0472">Membrane</keyword>
<dbReference type="SUPFAM" id="SSF56519">
    <property type="entry name" value="Penicillin binding protein dimerisation domain"/>
    <property type="match status" value="1"/>
</dbReference>
<dbReference type="SUPFAM" id="SSF56601">
    <property type="entry name" value="beta-lactamase/transpeptidase-like"/>
    <property type="match status" value="1"/>
</dbReference>
<dbReference type="InterPro" id="IPR050515">
    <property type="entry name" value="Beta-lactam/transpept"/>
</dbReference>
<comment type="caution">
    <text evidence="11">The sequence shown here is derived from an EMBL/GenBank/DDBJ whole genome shotgun (WGS) entry which is preliminary data.</text>
</comment>
<feature type="domain" description="Penicillin-binding protein transpeptidase" evidence="8">
    <location>
        <begin position="357"/>
        <end position="668"/>
    </location>
</feature>
<evidence type="ECO:0000259" key="9">
    <source>
        <dbReference type="Pfam" id="PF03717"/>
    </source>
</evidence>
<dbReference type="Pfam" id="PF03717">
    <property type="entry name" value="PBP_dimer"/>
    <property type="match status" value="1"/>
</dbReference>
<dbReference type="EMBL" id="BMFR01000002">
    <property type="protein sequence ID" value="GGG67495.1"/>
    <property type="molecule type" value="Genomic_DNA"/>
</dbReference>
<dbReference type="GO" id="GO:0046677">
    <property type="term" value="P:response to antibiotic"/>
    <property type="evidence" value="ECO:0007669"/>
    <property type="project" value="InterPro"/>
</dbReference>
<comment type="pathway">
    <text evidence="2">Cell wall biogenesis; peptidoglycan biosynthesis.</text>
</comment>
<feature type="signal peptide" evidence="7">
    <location>
        <begin position="1"/>
        <end position="20"/>
    </location>
</feature>
<dbReference type="InterPro" id="IPR007887">
    <property type="entry name" value="MecA_N"/>
</dbReference>
<dbReference type="PANTHER" id="PTHR30627">
    <property type="entry name" value="PEPTIDOGLYCAN D,D-TRANSPEPTIDASE"/>
    <property type="match status" value="1"/>
</dbReference>
<dbReference type="SUPFAM" id="SSF54427">
    <property type="entry name" value="NTF2-like"/>
    <property type="match status" value="1"/>
</dbReference>
<comment type="catalytic activity">
    <reaction evidence="6">
        <text>Preferential cleavage: (Ac)2-L-Lys-D-Ala-|-D-Ala. Also transpeptidation of peptidyl-alanyl moieties that are N-acyl substituents of D-alanine.</text>
        <dbReference type="EC" id="3.4.16.4"/>
    </reaction>
</comment>
<keyword evidence="12" id="KW-1185">Reference proteome</keyword>
<dbReference type="Gene3D" id="3.30.1390.30">
    <property type="entry name" value="Penicillin-binding protein 2a, domain 3"/>
    <property type="match status" value="1"/>
</dbReference>
<evidence type="ECO:0000256" key="5">
    <source>
        <dbReference type="ARBA" id="ARBA00023136"/>
    </source>
</evidence>
<dbReference type="AlphaFoldDB" id="A0A917H4M4"/>
<comment type="subcellular location">
    <subcellularLocation>
        <location evidence="1">Membrane</location>
    </subcellularLocation>
</comment>